<name>A0ABR5CBR2_9MICO</name>
<evidence type="ECO:0000313" key="1">
    <source>
        <dbReference type="EMBL" id="KJC63073.1"/>
    </source>
</evidence>
<proteinExistence type="predicted"/>
<dbReference type="Proteomes" id="UP000032503">
    <property type="component" value="Unassembled WGS sequence"/>
</dbReference>
<reference evidence="1 2" key="1">
    <citation type="journal article" date="2001" name="Int. J. Syst. Evol. Microbiol.">
        <title>Agreia bicolorata gen. nov., sp. nov., to accommodate actinobacteria isolated from narrow reed grass infected by the nematode Heteroanguina graminophila.</title>
        <authorList>
            <person name="Evtushenko L.I."/>
            <person name="Dorofeeva L.V."/>
            <person name="Dobrovolskaya T.G."/>
            <person name="Streshinskaya G.M."/>
            <person name="Subbotin S.A."/>
            <person name="Tiedje J.M."/>
        </authorList>
    </citation>
    <scope>NUCLEOTIDE SEQUENCE [LARGE SCALE GENOMIC DNA]</scope>
    <source>
        <strain evidence="1 2">VKM Ac-1804</strain>
    </source>
</reference>
<evidence type="ECO:0000313" key="2">
    <source>
        <dbReference type="Proteomes" id="UP000032503"/>
    </source>
</evidence>
<comment type="caution">
    <text evidence="1">The sequence shown here is derived from an EMBL/GenBank/DDBJ whole genome shotgun (WGS) entry which is preliminary data.</text>
</comment>
<sequence>MTDYRSLVTMHEWGRLAGAANPAAFVGGPHARPEHAGIRLVEEGHERIPAERFLAGGIQ</sequence>
<protein>
    <submittedName>
        <fullName evidence="1">Uncharacterized protein</fullName>
    </submittedName>
</protein>
<accession>A0ABR5CBR2</accession>
<keyword evidence="2" id="KW-1185">Reference proteome</keyword>
<organism evidence="1 2">
    <name type="scientific">Agreia bicolorata</name>
    <dbReference type="NCBI Taxonomy" id="110935"/>
    <lineage>
        <taxon>Bacteria</taxon>
        <taxon>Bacillati</taxon>
        <taxon>Actinomycetota</taxon>
        <taxon>Actinomycetes</taxon>
        <taxon>Micrococcales</taxon>
        <taxon>Microbacteriaceae</taxon>
        <taxon>Agreia</taxon>
    </lineage>
</organism>
<dbReference type="EMBL" id="JYFC01000009">
    <property type="protein sequence ID" value="KJC63073.1"/>
    <property type="molecule type" value="Genomic_DNA"/>
</dbReference>
<gene>
    <name evidence="1" type="ORF">TZ00_17030</name>
</gene>